<dbReference type="RefSeq" id="XP_020122767.1">
    <property type="nucleotide sequence ID" value="XM_020261341.1"/>
</dbReference>
<proteinExistence type="predicted"/>
<keyword evidence="3" id="KW-1185">Reference proteome</keyword>
<evidence type="ECO:0000313" key="3">
    <source>
        <dbReference type="Proteomes" id="UP000214365"/>
    </source>
</evidence>
<dbReference type="GeneID" id="31001408"/>
<feature type="compositionally biased region" description="Basic and acidic residues" evidence="1">
    <location>
        <begin position="152"/>
        <end position="163"/>
    </location>
</feature>
<gene>
    <name evidence="2" type="ORF">UA08_01653</name>
</gene>
<feature type="region of interest" description="Disordered" evidence="1">
    <location>
        <begin position="1"/>
        <end position="173"/>
    </location>
</feature>
<dbReference type="EMBL" id="LFMY01000002">
    <property type="protein sequence ID" value="OKL62646.1"/>
    <property type="molecule type" value="Genomic_DNA"/>
</dbReference>
<organism evidence="2 3">
    <name type="scientific">Talaromyces atroroseus</name>
    <dbReference type="NCBI Taxonomy" id="1441469"/>
    <lineage>
        <taxon>Eukaryota</taxon>
        <taxon>Fungi</taxon>
        <taxon>Dikarya</taxon>
        <taxon>Ascomycota</taxon>
        <taxon>Pezizomycotina</taxon>
        <taxon>Eurotiomycetes</taxon>
        <taxon>Eurotiomycetidae</taxon>
        <taxon>Eurotiales</taxon>
        <taxon>Trichocomaceae</taxon>
        <taxon>Talaromyces</taxon>
        <taxon>Talaromyces sect. Trachyspermi</taxon>
    </lineage>
</organism>
<feature type="compositionally biased region" description="Polar residues" evidence="1">
    <location>
        <begin position="31"/>
        <end position="54"/>
    </location>
</feature>
<dbReference type="Proteomes" id="UP000214365">
    <property type="component" value="Unassembled WGS sequence"/>
</dbReference>
<dbReference type="OrthoDB" id="4227574at2759"/>
<feature type="compositionally biased region" description="Low complexity" evidence="1">
    <location>
        <begin position="136"/>
        <end position="151"/>
    </location>
</feature>
<feature type="compositionally biased region" description="Basic and acidic residues" evidence="1">
    <location>
        <begin position="100"/>
        <end position="109"/>
    </location>
</feature>
<reference evidence="2 3" key="1">
    <citation type="submission" date="2015-06" db="EMBL/GenBank/DDBJ databases">
        <title>Talaromyces atroroseus IBT 11181 draft genome.</title>
        <authorList>
            <person name="Rasmussen K.B."/>
            <person name="Rasmussen S."/>
            <person name="Petersen B."/>
            <person name="Sicheritz-Ponten T."/>
            <person name="Mortensen U.H."/>
            <person name="Thrane U."/>
        </authorList>
    </citation>
    <scope>NUCLEOTIDE SEQUENCE [LARGE SCALE GENOMIC DNA]</scope>
    <source>
        <strain evidence="2 3">IBT 11181</strain>
    </source>
</reference>
<name>A0A1Q5Q9N1_TALAT</name>
<feature type="compositionally biased region" description="Low complexity" evidence="1">
    <location>
        <begin position="1"/>
        <end position="20"/>
    </location>
</feature>
<protein>
    <submittedName>
        <fullName evidence="2">Uncharacterized protein</fullName>
    </submittedName>
</protein>
<comment type="caution">
    <text evidence="2">The sequence shown here is derived from an EMBL/GenBank/DDBJ whole genome shotgun (WGS) entry which is preliminary data.</text>
</comment>
<sequence>MNSENNYNNSNSTMNANNDNTEYRQEAGNPRQETNTERPSTNYESGNQNLNQNDNRQKKDRVPSKGIAGFMESNFGADKTTTSTFEKSQGEKFGANFDDTGDKLKENYGDSKSQIESAGDAKASGSARHGEHTTEGNRGNKAGAGANASQGKGHETGTHKEGFGQKLKHRAEGRLIGHKYQLTLASS</sequence>
<accession>A0A1Q5Q9N1</accession>
<dbReference type="AlphaFoldDB" id="A0A1Q5Q9N1"/>
<evidence type="ECO:0000256" key="1">
    <source>
        <dbReference type="SAM" id="MobiDB-lite"/>
    </source>
</evidence>
<evidence type="ECO:0000313" key="2">
    <source>
        <dbReference type="EMBL" id="OKL62646.1"/>
    </source>
</evidence>